<sequence length="38" mass="4371">MPMHRDGTQSFINFIQMSPQDHPKHCKECGNIARAQSE</sequence>
<evidence type="ECO:0000313" key="2">
    <source>
        <dbReference type="Proteomes" id="UP000186914"/>
    </source>
</evidence>
<proteinExistence type="predicted"/>
<organism evidence="1 2">
    <name type="scientific">Haladaptatus litoreus</name>
    <dbReference type="NCBI Taxonomy" id="553468"/>
    <lineage>
        <taxon>Archaea</taxon>
        <taxon>Methanobacteriati</taxon>
        <taxon>Methanobacteriota</taxon>
        <taxon>Stenosarchaea group</taxon>
        <taxon>Halobacteria</taxon>
        <taxon>Halobacteriales</taxon>
        <taxon>Haladaptataceae</taxon>
        <taxon>Haladaptatus</taxon>
    </lineage>
</organism>
<dbReference type="AlphaFoldDB" id="A0A1N7FAF7"/>
<reference evidence="2" key="1">
    <citation type="submission" date="2017-01" db="EMBL/GenBank/DDBJ databases">
        <authorList>
            <person name="Varghese N."/>
            <person name="Submissions S."/>
        </authorList>
    </citation>
    <scope>NUCLEOTIDE SEQUENCE [LARGE SCALE GENOMIC DNA]</scope>
    <source>
        <strain evidence="2">CGMCC 1.7737</strain>
    </source>
</reference>
<protein>
    <submittedName>
        <fullName evidence="1">Uncharacterized protein</fullName>
    </submittedName>
</protein>
<accession>A0A1N7FAF7</accession>
<gene>
    <name evidence="1" type="ORF">SAMN05421858_4878</name>
</gene>
<keyword evidence="2" id="KW-1185">Reference proteome</keyword>
<dbReference type="EMBL" id="FTNO01000008">
    <property type="protein sequence ID" value="SIR97331.1"/>
    <property type="molecule type" value="Genomic_DNA"/>
</dbReference>
<dbReference type="Proteomes" id="UP000186914">
    <property type="component" value="Unassembled WGS sequence"/>
</dbReference>
<evidence type="ECO:0000313" key="1">
    <source>
        <dbReference type="EMBL" id="SIR97331.1"/>
    </source>
</evidence>
<name>A0A1N7FAF7_9EURY</name>